<gene>
    <name evidence="3" type="ORF">NDES1114_LOCUS7683</name>
</gene>
<feature type="region of interest" description="Disordered" evidence="1">
    <location>
        <begin position="337"/>
        <end position="359"/>
    </location>
</feature>
<sequence length="359" mass="37951">MSSYEDSAAMGPPCVVQLAPRFTVTAHLTGTDMTVAEAAKIGLRVAVCYKKALAVGPVLAERVANNGSRTHQHFNAGPAQPADAQQLAADDEATEYSAHVASIDIITALSQRAGIEVVILGAKFTADRQVLLVSFAAKKTQRFQPLAVALHRHFHCRVELRQHVENTPATSMLGNGGGVRSQVIAQGLGGIIATFVCDMMVETGAPIVANFVIGDGMTVPVVLRALAMTAASENPEEDPRFDGLAPTQLSSAELFERLDAVQAAGRYACAAALHIAKLVEPQPKGLAAEFTFDGKMILMTHIARPWDSAHTRLVDALAQFPCPVGVVCIEAPPAPSVENTTASHPIPSEWGGAGETHEW</sequence>
<dbReference type="PROSITE" id="PS51411">
    <property type="entry name" value="PSP1_C"/>
    <property type="match status" value="1"/>
</dbReference>
<name>A0A7S1LGE1_NEODS</name>
<feature type="domain" description="PSP1 C-terminal" evidence="2">
    <location>
        <begin position="73"/>
        <end position="163"/>
    </location>
</feature>
<dbReference type="InterPro" id="IPR007557">
    <property type="entry name" value="PSP1_C"/>
</dbReference>
<organism evidence="3">
    <name type="scientific">Neobodo designis</name>
    <name type="common">Flagellated protozoan</name>
    <name type="synonym">Bodo designis</name>
    <dbReference type="NCBI Taxonomy" id="312471"/>
    <lineage>
        <taxon>Eukaryota</taxon>
        <taxon>Discoba</taxon>
        <taxon>Euglenozoa</taxon>
        <taxon>Kinetoplastea</taxon>
        <taxon>Metakinetoplastina</taxon>
        <taxon>Neobodonida</taxon>
        <taxon>Neobodo</taxon>
    </lineage>
</organism>
<accession>A0A7S1LGE1</accession>
<dbReference type="Pfam" id="PF04468">
    <property type="entry name" value="PSP1"/>
    <property type="match status" value="1"/>
</dbReference>
<evidence type="ECO:0000313" key="3">
    <source>
        <dbReference type="EMBL" id="CAD9101897.1"/>
    </source>
</evidence>
<reference evidence="3" key="1">
    <citation type="submission" date="2021-01" db="EMBL/GenBank/DDBJ databases">
        <authorList>
            <person name="Corre E."/>
            <person name="Pelletier E."/>
            <person name="Niang G."/>
            <person name="Scheremetjew M."/>
            <person name="Finn R."/>
            <person name="Kale V."/>
            <person name="Holt S."/>
            <person name="Cochrane G."/>
            <person name="Meng A."/>
            <person name="Brown T."/>
            <person name="Cohen L."/>
        </authorList>
    </citation>
    <scope>NUCLEOTIDE SEQUENCE</scope>
    <source>
        <strain evidence="3">CCAP 1951/1</strain>
    </source>
</reference>
<evidence type="ECO:0000256" key="1">
    <source>
        <dbReference type="SAM" id="MobiDB-lite"/>
    </source>
</evidence>
<proteinExistence type="predicted"/>
<protein>
    <recommendedName>
        <fullName evidence="2">PSP1 C-terminal domain-containing protein</fullName>
    </recommendedName>
</protein>
<evidence type="ECO:0000259" key="2">
    <source>
        <dbReference type="PROSITE" id="PS51411"/>
    </source>
</evidence>
<dbReference type="AlphaFoldDB" id="A0A7S1LGE1"/>
<dbReference type="EMBL" id="HBGF01011535">
    <property type="protein sequence ID" value="CAD9101897.1"/>
    <property type="molecule type" value="Transcribed_RNA"/>
</dbReference>